<dbReference type="GO" id="GO:0009055">
    <property type="term" value="F:electron transfer activity"/>
    <property type="evidence" value="ECO:0007669"/>
    <property type="project" value="InterPro"/>
</dbReference>
<dbReference type="PANTHER" id="PTHR47627:SF1">
    <property type="entry name" value="RUBREDOXIN-1-RELATED"/>
    <property type="match status" value="1"/>
</dbReference>
<evidence type="ECO:0000256" key="8">
    <source>
        <dbReference type="PIRNR" id="PIRNR000071"/>
    </source>
</evidence>
<feature type="binding site" evidence="9">
    <location>
        <position position="49"/>
    </location>
    <ligand>
        <name>Fe cation</name>
        <dbReference type="ChEBI" id="CHEBI:24875"/>
    </ligand>
</feature>
<name>A0A7Y9LNW4_9BURK</name>
<dbReference type="InterPro" id="IPR024935">
    <property type="entry name" value="Rubredoxin_dom"/>
</dbReference>
<proteinExistence type="inferred from homology"/>
<dbReference type="PIRSF" id="PIRSF000071">
    <property type="entry name" value="Rubredoxin"/>
    <property type="match status" value="1"/>
</dbReference>
<keyword evidence="12" id="KW-1185">Reference proteome</keyword>
<comment type="function">
    <text evidence="1">Involved in the hydrocarbon hydroxylating system, which transfers electrons from NADH to rubredoxin reductase and then through rubredoxin to alkane 1 monooxygenase.</text>
</comment>
<dbReference type="InterPro" id="IPR050526">
    <property type="entry name" value="Rubredoxin_ET"/>
</dbReference>
<dbReference type="PANTHER" id="PTHR47627">
    <property type="entry name" value="RUBREDOXIN"/>
    <property type="match status" value="1"/>
</dbReference>
<dbReference type="InterPro" id="IPR024934">
    <property type="entry name" value="Rubredoxin-like_dom"/>
</dbReference>
<comment type="cofactor">
    <cofactor evidence="8 9">
        <name>Fe(3+)</name>
        <dbReference type="ChEBI" id="CHEBI:29034"/>
    </cofactor>
    <text evidence="8 9">Binds 1 Fe(3+) ion per subunit.</text>
</comment>
<evidence type="ECO:0000313" key="12">
    <source>
        <dbReference type="Proteomes" id="UP000542125"/>
    </source>
</evidence>
<feature type="binding site" evidence="9">
    <location>
        <position position="46"/>
    </location>
    <ligand>
        <name>Fe cation</name>
        <dbReference type="ChEBI" id="CHEBI:24875"/>
    </ligand>
</feature>
<comment type="similarity">
    <text evidence="3 8">Belongs to the rubredoxin family.</text>
</comment>
<comment type="caution">
    <text evidence="11">The sequence shown here is derived from an EMBL/GenBank/DDBJ whole genome shotgun (WGS) entry which is preliminary data.</text>
</comment>
<evidence type="ECO:0000256" key="6">
    <source>
        <dbReference type="ARBA" id="ARBA00022982"/>
    </source>
</evidence>
<dbReference type="SUPFAM" id="SSF57802">
    <property type="entry name" value="Rubredoxin-like"/>
    <property type="match status" value="1"/>
</dbReference>
<evidence type="ECO:0000256" key="3">
    <source>
        <dbReference type="ARBA" id="ARBA00005337"/>
    </source>
</evidence>
<evidence type="ECO:0000256" key="4">
    <source>
        <dbReference type="ARBA" id="ARBA00022448"/>
    </source>
</evidence>
<dbReference type="PROSITE" id="PS50903">
    <property type="entry name" value="RUBREDOXIN_LIKE"/>
    <property type="match status" value="1"/>
</dbReference>
<feature type="domain" description="Rubredoxin-like" evidence="10">
    <location>
        <begin position="8"/>
        <end position="59"/>
    </location>
</feature>
<keyword evidence="5 8" id="KW-0479">Metal-binding</keyword>
<dbReference type="FunFam" id="2.20.28.10:FF:000001">
    <property type="entry name" value="Rubredoxin"/>
    <property type="match status" value="1"/>
</dbReference>
<comment type="pathway">
    <text evidence="2">Hydrocarbon metabolism; alkane degradation.</text>
</comment>
<reference evidence="11 12" key="1">
    <citation type="submission" date="2020-07" db="EMBL/GenBank/DDBJ databases">
        <title>Genomic Encyclopedia of Type Strains, Phase IV (KMG-V): Genome sequencing to study the core and pangenomes of soil and plant-associated prokaryotes.</title>
        <authorList>
            <person name="Whitman W."/>
        </authorList>
    </citation>
    <scope>NUCLEOTIDE SEQUENCE [LARGE SCALE GENOMIC DNA]</scope>
    <source>
        <strain evidence="11 12">SAS40</strain>
    </source>
</reference>
<dbReference type="RefSeq" id="WP_179586735.1">
    <property type="nucleotide sequence ID" value="NZ_JACBYR010000001.1"/>
</dbReference>
<keyword evidence="4 8" id="KW-0813">Transport</keyword>
<organism evidence="11 12">
    <name type="scientific">Pigmentiphaga litoralis</name>
    <dbReference type="NCBI Taxonomy" id="516702"/>
    <lineage>
        <taxon>Bacteria</taxon>
        <taxon>Pseudomonadati</taxon>
        <taxon>Pseudomonadota</taxon>
        <taxon>Betaproteobacteria</taxon>
        <taxon>Burkholderiales</taxon>
        <taxon>Alcaligenaceae</taxon>
        <taxon>Pigmentiphaga</taxon>
    </lineage>
</organism>
<dbReference type="Proteomes" id="UP000542125">
    <property type="component" value="Unassembled WGS sequence"/>
</dbReference>
<dbReference type="PRINTS" id="PR00163">
    <property type="entry name" value="RUBREDOXIN"/>
</dbReference>
<dbReference type="InterPro" id="IPR024922">
    <property type="entry name" value="Rubredoxin"/>
</dbReference>
<accession>A0A7Y9LNW4</accession>
<evidence type="ECO:0000256" key="7">
    <source>
        <dbReference type="ARBA" id="ARBA00023004"/>
    </source>
</evidence>
<protein>
    <recommendedName>
        <fullName evidence="8">Rubredoxin</fullName>
    </recommendedName>
</protein>
<dbReference type="AlphaFoldDB" id="A0A7Y9LNW4"/>
<evidence type="ECO:0000256" key="9">
    <source>
        <dbReference type="PIRSR" id="PIRSR000071-1"/>
    </source>
</evidence>
<evidence type="ECO:0000256" key="5">
    <source>
        <dbReference type="ARBA" id="ARBA00022723"/>
    </source>
</evidence>
<dbReference type="GO" id="GO:0005506">
    <property type="term" value="F:iron ion binding"/>
    <property type="evidence" value="ECO:0007669"/>
    <property type="project" value="InterPro"/>
</dbReference>
<evidence type="ECO:0000256" key="2">
    <source>
        <dbReference type="ARBA" id="ARBA00004933"/>
    </source>
</evidence>
<dbReference type="Pfam" id="PF00301">
    <property type="entry name" value="Rubredoxin"/>
    <property type="match status" value="1"/>
</dbReference>
<dbReference type="GO" id="GO:0043448">
    <property type="term" value="P:alkane catabolic process"/>
    <property type="evidence" value="ECO:0007669"/>
    <property type="project" value="TreeGrafter"/>
</dbReference>
<gene>
    <name evidence="11" type="ORF">FHW18_002507</name>
</gene>
<dbReference type="EMBL" id="JACBYR010000001">
    <property type="protein sequence ID" value="NYE83236.1"/>
    <property type="molecule type" value="Genomic_DNA"/>
</dbReference>
<dbReference type="Gene3D" id="2.20.28.10">
    <property type="match status" value="1"/>
</dbReference>
<evidence type="ECO:0000313" key="11">
    <source>
        <dbReference type="EMBL" id="NYE83236.1"/>
    </source>
</evidence>
<evidence type="ECO:0000256" key="1">
    <source>
        <dbReference type="ARBA" id="ARBA00002792"/>
    </source>
</evidence>
<sequence length="61" mass="6841">MTTNEAPSKIWQCILCGFLYEEAMGIPDEGIPAGTRWEDVPDSWICPECSATKADFEMIEI</sequence>
<dbReference type="CDD" id="cd00730">
    <property type="entry name" value="rubredoxin"/>
    <property type="match status" value="1"/>
</dbReference>
<feature type="binding site" evidence="9">
    <location>
        <position position="16"/>
    </location>
    <ligand>
        <name>Fe cation</name>
        <dbReference type="ChEBI" id="CHEBI:24875"/>
    </ligand>
</feature>
<evidence type="ECO:0000259" key="10">
    <source>
        <dbReference type="PROSITE" id="PS50903"/>
    </source>
</evidence>
<keyword evidence="6 8" id="KW-0249">Electron transport</keyword>
<keyword evidence="7 8" id="KW-0408">Iron</keyword>
<feature type="binding site" evidence="9">
    <location>
        <position position="13"/>
    </location>
    <ligand>
        <name>Fe cation</name>
        <dbReference type="ChEBI" id="CHEBI:24875"/>
    </ligand>
</feature>